<name>A0A1X2I5U7_9FUNG</name>
<organism evidence="3 4">
    <name type="scientific">Absidia repens</name>
    <dbReference type="NCBI Taxonomy" id="90262"/>
    <lineage>
        <taxon>Eukaryota</taxon>
        <taxon>Fungi</taxon>
        <taxon>Fungi incertae sedis</taxon>
        <taxon>Mucoromycota</taxon>
        <taxon>Mucoromycotina</taxon>
        <taxon>Mucoromycetes</taxon>
        <taxon>Mucorales</taxon>
        <taxon>Cunninghamellaceae</taxon>
        <taxon>Absidia</taxon>
    </lineage>
</organism>
<sequence>MTASFQISAQQADEIYQLALQRPPNKSVFQLFKKVQKAIQSRNKKMQIYSWTVEALQRQYERRLCEDRLLVERHKTQVTKLTQDKLQLEKDIHDYTKQIQAQNPHLQTARDDAHTCQTKLQHRQRQYHRYTKIPLVGYSYKRKYLRAQKKTQEADSRVAAQRLVIDRLKEKRMAAAQRIRQELKEQAQLVVDMDGIRSRMADAQALGMTWKEGLIFWTDCMAPLCLAMDQKVVALQHLLRKRKDGNGDDGDSDGDGDGGIYQQEVMSVLKSFRSMCLNFEKMETYGDDRKWRLDDLDFDCAKCMQSVYHDTPLPDKTRPADILCSSCYQDSRTTMIIKKKLGFRQSPSPSPSPSSSTSSSFSSLYSSFSPLVTPSSSRQSSIAIDTSCPTSHSIQYPAYSPPHHIDHPLKT</sequence>
<evidence type="ECO:0000256" key="2">
    <source>
        <dbReference type="SAM" id="MobiDB-lite"/>
    </source>
</evidence>
<dbReference type="EMBL" id="MCGE01000025">
    <property type="protein sequence ID" value="ORZ10091.1"/>
    <property type="molecule type" value="Genomic_DNA"/>
</dbReference>
<evidence type="ECO:0000313" key="4">
    <source>
        <dbReference type="Proteomes" id="UP000193560"/>
    </source>
</evidence>
<dbReference type="OrthoDB" id="2351770at2759"/>
<gene>
    <name evidence="3" type="ORF">BCR42DRAFT_422719</name>
</gene>
<protein>
    <submittedName>
        <fullName evidence="3">Uncharacterized protein</fullName>
    </submittedName>
</protein>
<reference evidence="3 4" key="1">
    <citation type="submission" date="2016-07" db="EMBL/GenBank/DDBJ databases">
        <title>Pervasive Adenine N6-methylation of Active Genes in Fungi.</title>
        <authorList>
            <consortium name="DOE Joint Genome Institute"/>
            <person name="Mondo S.J."/>
            <person name="Dannebaum R.O."/>
            <person name="Kuo R.C."/>
            <person name="Labutti K."/>
            <person name="Haridas S."/>
            <person name="Kuo A."/>
            <person name="Salamov A."/>
            <person name="Ahrendt S.R."/>
            <person name="Lipzen A."/>
            <person name="Sullivan W."/>
            <person name="Andreopoulos W.B."/>
            <person name="Clum A."/>
            <person name="Lindquist E."/>
            <person name="Daum C."/>
            <person name="Ramamoorthy G.K."/>
            <person name="Gryganskyi A."/>
            <person name="Culley D."/>
            <person name="Magnuson J.K."/>
            <person name="James T.Y."/>
            <person name="O'Malley M.A."/>
            <person name="Stajich J.E."/>
            <person name="Spatafora J.W."/>
            <person name="Visel A."/>
            <person name="Grigoriev I.V."/>
        </authorList>
    </citation>
    <scope>NUCLEOTIDE SEQUENCE [LARGE SCALE GENOMIC DNA]</scope>
    <source>
        <strain evidence="3 4">NRRL 1336</strain>
    </source>
</reference>
<accession>A0A1X2I5U7</accession>
<dbReference type="Proteomes" id="UP000193560">
    <property type="component" value="Unassembled WGS sequence"/>
</dbReference>
<keyword evidence="1" id="KW-0175">Coiled coil</keyword>
<feature type="compositionally biased region" description="Low complexity" evidence="2">
    <location>
        <begin position="353"/>
        <end position="377"/>
    </location>
</feature>
<proteinExistence type="predicted"/>
<comment type="caution">
    <text evidence="3">The sequence shown here is derived from an EMBL/GenBank/DDBJ whole genome shotgun (WGS) entry which is preliminary data.</text>
</comment>
<evidence type="ECO:0000313" key="3">
    <source>
        <dbReference type="EMBL" id="ORZ10091.1"/>
    </source>
</evidence>
<feature type="region of interest" description="Disordered" evidence="2">
    <location>
        <begin position="342"/>
        <end position="384"/>
    </location>
</feature>
<dbReference type="AlphaFoldDB" id="A0A1X2I5U7"/>
<evidence type="ECO:0000256" key="1">
    <source>
        <dbReference type="SAM" id="Coils"/>
    </source>
</evidence>
<keyword evidence="4" id="KW-1185">Reference proteome</keyword>
<feature type="coiled-coil region" evidence="1">
    <location>
        <begin position="71"/>
        <end position="98"/>
    </location>
</feature>